<comment type="caution">
    <text evidence="2">The sequence shown here is derived from an EMBL/GenBank/DDBJ whole genome shotgun (WGS) entry which is preliminary data.</text>
</comment>
<accession>A0A8J4AJ62</accession>
<sequence>MRSEAAGSRGITRAILGPATKRAGVACRRRTVRPGDRRSPPSGYRYDGGDAGGPAANGEPTAASPQMSTMDGQDRNGT</sequence>
<evidence type="ECO:0000313" key="2">
    <source>
        <dbReference type="EMBL" id="GIL31560.1"/>
    </source>
</evidence>
<feature type="region of interest" description="Disordered" evidence="1">
    <location>
        <begin position="1"/>
        <end position="78"/>
    </location>
</feature>
<dbReference type="Proteomes" id="UP000614996">
    <property type="component" value="Unassembled WGS sequence"/>
</dbReference>
<dbReference type="EMBL" id="BOPO01000148">
    <property type="protein sequence ID" value="GIL31560.1"/>
    <property type="molecule type" value="Genomic_DNA"/>
</dbReference>
<gene>
    <name evidence="2" type="ORF">NUM_68140</name>
</gene>
<evidence type="ECO:0000313" key="3">
    <source>
        <dbReference type="Proteomes" id="UP000614996"/>
    </source>
</evidence>
<dbReference type="AlphaFoldDB" id="A0A8J4AJ62"/>
<keyword evidence="3" id="KW-1185">Reference proteome</keyword>
<evidence type="ECO:0000256" key="1">
    <source>
        <dbReference type="SAM" id="MobiDB-lite"/>
    </source>
</evidence>
<organism evidence="2 3">
    <name type="scientific">Actinocatenispora comari</name>
    <dbReference type="NCBI Taxonomy" id="2807577"/>
    <lineage>
        <taxon>Bacteria</taxon>
        <taxon>Bacillati</taxon>
        <taxon>Actinomycetota</taxon>
        <taxon>Actinomycetes</taxon>
        <taxon>Micromonosporales</taxon>
        <taxon>Micromonosporaceae</taxon>
        <taxon>Actinocatenispora</taxon>
    </lineage>
</organism>
<name>A0A8J4AJ62_9ACTN</name>
<proteinExistence type="predicted"/>
<reference evidence="3" key="1">
    <citation type="journal article" date="2021" name="Int. J. Syst. Evol. Microbiol.">
        <title>Actinocatenispora comari sp. nov., an endophytic actinomycete isolated from aerial parts of Comarum salesowianum.</title>
        <authorList>
            <person name="Oyunbileg N."/>
            <person name="Iizaka Y."/>
            <person name="Hamada M."/>
            <person name="Davaapurev B.O."/>
            <person name="Fukumoto A."/>
            <person name="Tsetseg B."/>
            <person name="Kato F."/>
            <person name="Tamura T."/>
            <person name="Batkhuu J."/>
            <person name="Anzai Y."/>
        </authorList>
    </citation>
    <scope>NUCLEOTIDE SEQUENCE [LARGE SCALE GENOMIC DNA]</scope>
    <source>
        <strain evidence="3">NUM-2625</strain>
    </source>
</reference>
<protein>
    <submittedName>
        <fullName evidence="2">Uncharacterized protein</fullName>
    </submittedName>
</protein>